<evidence type="ECO:0000313" key="1">
    <source>
        <dbReference type="EMBL" id="GHB85331.1"/>
    </source>
</evidence>
<protein>
    <submittedName>
        <fullName evidence="1">Uncharacterized protein</fullName>
    </submittedName>
</protein>
<keyword evidence="2" id="KW-1185">Reference proteome</keyword>
<accession>A0ABQ3F5I0</accession>
<dbReference type="Proteomes" id="UP000642673">
    <property type="component" value="Unassembled WGS sequence"/>
</dbReference>
<gene>
    <name evidence="1" type="ORF">GCM10010347_65290</name>
</gene>
<name>A0ABQ3F5I0_9ACTN</name>
<dbReference type="EMBL" id="BMVP01000028">
    <property type="protein sequence ID" value="GHB85331.1"/>
    <property type="molecule type" value="Genomic_DNA"/>
</dbReference>
<sequence>MPVAMPAASPVVVGAGGGTSRFRLDGRWLELAEGAEGEDELSGWSTDADAGESAALAAGEFGASAGRLTAPGTVPLTVPGEVRLIERFRSGSGGLWVTFAWPAGLRGAAVEGSAGWVVRHGVPSVDSGEGCVLRPSDCGGLVPVSCCAEHGDGAGPVMEWHPGGGIRCAVLHRCRAEAAHVVPGQAIRRLRNW</sequence>
<comment type="caution">
    <text evidence="1">The sequence shown here is derived from an EMBL/GenBank/DDBJ whole genome shotgun (WGS) entry which is preliminary data.</text>
</comment>
<reference evidence="2" key="1">
    <citation type="journal article" date="2019" name="Int. J. Syst. Evol. Microbiol.">
        <title>The Global Catalogue of Microorganisms (GCM) 10K type strain sequencing project: providing services to taxonomists for standard genome sequencing and annotation.</title>
        <authorList>
            <consortium name="The Broad Institute Genomics Platform"/>
            <consortium name="The Broad Institute Genome Sequencing Center for Infectious Disease"/>
            <person name="Wu L."/>
            <person name="Ma J."/>
        </authorList>
    </citation>
    <scope>NUCLEOTIDE SEQUENCE [LARGE SCALE GENOMIC DNA]</scope>
    <source>
        <strain evidence="2">JCM 4738</strain>
    </source>
</reference>
<proteinExistence type="predicted"/>
<organism evidence="1 2">
    <name type="scientific">Streptomyces cirratus</name>
    <dbReference type="NCBI Taxonomy" id="68187"/>
    <lineage>
        <taxon>Bacteria</taxon>
        <taxon>Bacillati</taxon>
        <taxon>Actinomycetota</taxon>
        <taxon>Actinomycetes</taxon>
        <taxon>Kitasatosporales</taxon>
        <taxon>Streptomycetaceae</taxon>
        <taxon>Streptomyces</taxon>
    </lineage>
</organism>
<evidence type="ECO:0000313" key="2">
    <source>
        <dbReference type="Proteomes" id="UP000642673"/>
    </source>
</evidence>